<dbReference type="PANTHER" id="PTHR30036:SF7">
    <property type="entry name" value="ABC TRANSPORTER PERIPLASMIC-BINDING PROTEIN YPHF"/>
    <property type="match status" value="1"/>
</dbReference>
<feature type="domain" description="Periplasmic binding protein" evidence="5">
    <location>
        <begin position="113"/>
        <end position="328"/>
    </location>
</feature>
<dbReference type="KEGG" id="orz:FNH13_07640"/>
<dbReference type="PANTHER" id="PTHR30036">
    <property type="entry name" value="D-XYLOSE-BINDING PERIPLASMIC PROTEIN"/>
    <property type="match status" value="1"/>
</dbReference>
<dbReference type="OrthoDB" id="7322203at2"/>
<feature type="compositionally biased region" description="Low complexity" evidence="3">
    <location>
        <begin position="30"/>
        <end position="40"/>
    </location>
</feature>
<keyword evidence="4" id="KW-0732">Signal</keyword>
<evidence type="ECO:0000256" key="2">
    <source>
        <dbReference type="ARBA" id="ARBA00007639"/>
    </source>
</evidence>
<evidence type="ECO:0000256" key="4">
    <source>
        <dbReference type="SAM" id="SignalP"/>
    </source>
</evidence>
<name>A0A516G9N0_9MICO</name>
<dbReference type="Pfam" id="PF13407">
    <property type="entry name" value="Peripla_BP_4"/>
    <property type="match status" value="1"/>
</dbReference>
<protein>
    <submittedName>
        <fullName evidence="6">ABC transporter substrate-binding protein</fullName>
    </submittedName>
</protein>
<dbReference type="SUPFAM" id="SSF53822">
    <property type="entry name" value="Periplasmic binding protein-like I"/>
    <property type="match status" value="1"/>
</dbReference>
<feature type="signal peptide" evidence="4">
    <location>
        <begin position="1"/>
        <end position="20"/>
    </location>
</feature>
<evidence type="ECO:0000256" key="3">
    <source>
        <dbReference type="SAM" id="MobiDB-lite"/>
    </source>
</evidence>
<dbReference type="InterPro" id="IPR050555">
    <property type="entry name" value="Bact_Solute-Bind_Prot2"/>
</dbReference>
<dbReference type="EMBL" id="CP041616">
    <property type="protein sequence ID" value="QDO88233.1"/>
    <property type="molecule type" value="Genomic_DNA"/>
</dbReference>
<dbReference type="GO" id="GO:0030288">
    <property type="term" value="C:outer membrane-bounded periplasmic space"/>
    <property type="evidence" value="ECO:0007669"/>
    <property type="project" value="TreeGrafter"/>
</dbReference>
<evidence type="ECO:0000256" key="1">
    <source>
        <dbReference type="ARBA" id="ARBA00004196"/>
    </source>
</evidence>
<dbReference type="Gene3D" id="3.40.50.2300">
    <property type="match status" value="2"/>
</dbReference>
<feature type="region of interest" description="Disordered" evidence="3">
    <location>
        <begin position="24"/>
        <end position="66"/>
    </location>
</feature>
<evidence type="ECO:0000313" key="7">
    <source>
        <dbReference type="Proteomes" id="UP000315395"/>
    </source>
</evidence>
<feature type="chain" id="PRO_5038581691" evidence="4">
    <location>
        <begin position="21"/>
        <end position="421"/>
    </location>
</feature>
<reference evidence="6 7" key="1">
    <citation type="submission" date="2019-07" db="EMBL/GenBank/DDBJ databases">
        <title>complete genome sequencing of Ornithinimicrobium sp. H23M54.</title>
        <authorList>
            <person name="Bae J.-W."/>
            <person name="Lee S.-Y."/>
        </authorList>
    </citation>
    <scope>NUCLEOTIDE SEQUENCE [LARGE SCALE GENOMIC DNA]</scope>
    <source>
        <strain evidence="6 7">H23M54</strain>
    </source>
</reference>
<accession>A0A516G9N0</accession>
<dbReference type="RefSeq" id="WP_143782908.1">
    <property type="nucleotide sequence ID" value="NZ_CP041616.1"/>
</dbReference>
<dbReference type="Proteomes" id="UP000315395">
    <property type="component" value="Chromosome"/>
</dbReference>
<proteinExistence type="inferred from homology"/>
<comment type="similarity">
    <text evidence="2">Belongs to the bacterial solute-binding protein 2 family.</text>
</comment>
<keyword evidence="7" id="KW-1185">Reference proteome</keyword>
<evidence type="ECO:0000259" key="5">
    <source>
        <dbReference type="Pfam" id="PF13407"/>
    </source>
</evidence>
<dbReference type="GO" id="GO:0030246">
    <property type="term" value="F:carbohydrate binding"/>
    <property type="evidence" value="ECO:0007669"/>
    <property type="project" value="TreeGrafter"/>
</dbReference>
<dbReference type="PROSITE" id="PS51257">
    <property type="entry name" value="PROKAR_LIPOPROTEIN"/>
    <property type="match status" value="1"/>
</dbReference>
<dbReference type="InterPro" id="IPR028082">
    <property type="entry name" value="Peripla_BP_I"/>
</dbReference>
<sequence length="421" mass="45625">MRRKMLTAPLAAVAALAMLAACSTDDSLDDPSAAESAADPAGDETADDETATDEEPADEGSSDDWFDQAVYDTQYEQRSATFEGDASAPHLQYIDGPMTDTSEFASEGAKKVCFSNASIGNPWRQTGWITMNEQLKVLQDSGVISEMETRDAQDDDNTQIADIDYFIAEGNCDAFVISPNSTAAMTPAVERACDTGKPVVVFDRGVETDCATTFIHPIGGYAWGIDTAEFLVDNLEEGDKVVALRILPGVDVLEHRWAAADKIFAENGIDAVDYFTGADPTEIKKIISDELAKGDVQGVWMDAGDGAVAAIEAFEDAGVDYPVMTGEDEMSFLRKWEDTGLTGLAPVYSNFQWRTPLLAVEQIFAGEEIPTEWVLPQSPITEGERADFLTSNDGMPDGHYAKFGGEDLPGYPQVWQERVIP</sequence>
<organism evidence="6 7">
    <name type="scientific">Ornithinimicrobium ciconiae</name>
    <dbReference type="NCBI Taxonomy" id="2594265"/>
    <lineage>
        <taxon>Bacteria</taxon>
        <taxon>Bacillati</taxon>
        <taxon>Actinomycetota</taxon>
        <taxon>Actinomycetes</taxon>
        <taxon>Micrococcales</taxon>
        <taxon>Ornithinimicrobiaceae</taxon>
        <taxon>Ornithinimicrobium</taxon>
    </lineage>
</organism>
<gene>
    <name evidence="6" type="ORF">FNH13_07640</name>
</gene>
<dbReference type="InterPro" id="IPR025997">
    <property type="entry name" value="SBP_2_dom"/>
</dbReference>
<evidence type="ECO:0000313" key="6">
    <source>
        <dbReference type="EMBL" id="QDO88233.1"/>
    </source>
</evidence>
<dbReference type="AlphaFoldDB" id="A0A516G9N0"/>
<feature type="compositionally biased region" description="Acidic residues" evidence="3">
    <location>
        <begin position="41"/>
        <end position="66"/>
    </location>
</feature>
<comment type="subcellular location">
    <subcellularLocation>
        <location evidence="1">Cell envelope</location>
    </subcellularLocation>
</comment>